<evidence type="ECO:0000313" key="4">
    <source>
        <dbReference type="Proteomes" id="UP000321793"/>
    </source>
</evidence>
<evidence type="ECO:0000313" key="3">
    <source>
        <dbReference type="EMBL" id="GEQ12002.1"/>
    </source>
</evidence>
<dbReference type="Gene3D" id="3.30.1230.10">
    <property type="entry name" value="YlxR-like"/>
    <property type="match status" value="1"/>
</dbReference>
<proteinExistence type="predicted"/>
<name>A0A512SVM6_9MICO</name>
<dbReference type="EMBL" id="BKBA01000001">
    <property type="protein sequence ID" value="GEQ12002.1"/>
    <property type="molecule type" value="Genomic_DNA"/>
</dbReference>
<comment type="caution">
    <text evidence="3">The sequence shown here is derived from an EMBL/GenBank/DDBJ whole genome shotgun (WGS) entry which is preliminary data.</text>
</comment>
<protein>
    <recommendedName>
        <fullName evidence="2">YlxR domain-containing protein</fullName>
    </recommendedName>
</protein>
<dbReference type="AlphaFoldDB" id="A0A512SVM6"/>
<dbReference type="PANTHER" id="PTHR34215:SF1">
    <property type="entry name" value="YLXR DOMAIN-CONTAINING PROTEIN"/>
    <property type="match status" value="1"/>
</dbReference>
<dbReference type="CDD" id="cd00279">
    <property type="entry name" value="YlxR"/>
    <property type="match status" value="1"/>
</dbReference>
<dbReference type="PANTHER" id="PTHR34215">
    <property type="entry name" value="BLL0784 PROTEIN"/>
    <property type="match status" value="1"/>
</dbReference>
<dbReference type="Proteomes" id="UP000321793">
    <property type="component" value="Unassembled WGS sequence"/>
</dbReference>
<feature type="region of interest" description="Disordered" evidence="1">
    <location>
        <begin position="106"/>
        <end position="133"/>
    </location>
</feature>
<evidence type="ECO:0000259" key="2">
    <source>
        <dbReference type="Pfam" id="PF04296"/>
    </source>
</evidence>
<dbReference type="RefSeq" id="WP_147061540.1">
    <property type="nucleotide sequence ID" value="NZ_BAABDN010000001.1"/>
</dbReference>
<organism evidence="3 4">
    <name type="scientific">Knoellia locipacati</name>
    <dbReference type="NCBI Taxonomy" id="882824"/>
    <lineage>
        <taxon>Bacteria</taxon>
        <taxon>Bacillati</taxon>
        <taxon>Actinomycetota</taxon>
        <taxon>Actinomycetes</taxon>
        <taxon>Micrococcales</taxon>
        <taxon>Intrasporangiaceae</taxon>
        <taxon>Knoellia</taxon>
    </lineage>
</organism>
<feature type="domain" description="YlxR" evidence="2">
    <location>
        <begin position="31"/>
        <end position="106"/>
    </location>
</feature>
<feature type="region of interest" description="Disordered" evidence="1">
    <location>
        <begin position="1"/>
        <end position="24"/>
    </location>
</feature>
<dbReference type="SUPFAM" id="SSF64376">
    <property type="entry name" value="YlxR-like"/>
    <property type="match status" value="1"/>
</dbReference>
<dbReference type="InterPro" id="IPR007393">
    <property type="entry name" value="YlxR_dom"/>
</dbReference>
<gene>
    <name evidence="3" type="ORF">KLO01_00490</name>
</gene>
<dbReference type="InterPro" id="IPR035931">
    <property type="entry name" value="YlxR-like_sf"/>
</dbReference>
<sequence length="133" mass="14176">MGGTDRAGLRTRTSHAKAGTRHTSSLTEPLRTCVGCRVTDSRSALLRVVAGGHGDLVPDLRRCLPGRGAWLHPTGECFDLAVRRRAFGRALRVSAPLDTSAVAEQIAAHEQTSVSNQGTESGFDADEHPMSTQ</sequence>
<reference evidence="3 4" key="1">
    <citation type="submission" date="2019-07" db="EMBL/GenBank/DDBJ databases">
        <title>Whole genome shotgun sequence of Knoellia locipacati NBRC 109775.</title>
        <authorList>
            <person name="Hosoyama A."/>
            <person name="Uohara A."/>
            <person name="Ohji S."/>
            <person name="Ichikawa N."/>
        </authorList>
    </citation>
    <scope>NUCLEOTIDE SEQUENCE [LARGE SCALE GENOMIC DNA]</scope>
    <source>
        <strain evidence="3 4">NBRC 109775</strain>
    </source>
</reference>
<keyword evidence="4" id="KW-1185">Reference proteome</keyword>
<dbReference type="Pfam" id="PF04296">
    <property type="entry name" value="YlxR"/>
    <property type="match status" value="1"/>
</dbReference>
<feature type="compositionally biased region" description="Polar residues" evidence="1">
    <location>
        <begin position="110"/>
        <end position="120"/>
    </location>
</feature>
<dbReference type="OrthoDB" id="5244965at2"/>
<evidence type="ECO:0000256" key="1">
    <source>
        <dbReference type="SAM" id="MobiDB-lite"/>
    </source>
</evidence>
<dbReference type="InterPro" id="IPR037465">
    <property type="entry name" value="YlxR"/>
</dbReference>
<accession>A0A512SVM6</accession>